<feature type="compositionally biased region" description="Basic and acidic residues" evidence="1">
    <location>
        <begin position="44"/>
        <end position="59"/>
    </location>
</feature>
<evidence type="ECO:0000313" key="4">
    <source>
        <dbReference type="Proteomes" id="UP000017837"/>
    </source>
</evidence>
<dbReference type="AlphaFoldDB" id="V4PVJ0"/>
<evidence type="ECO:0000313" key="3">
    <source>
        <dbReference type="EMBL" id="ESQ91444.1"/>
    </source>
</evidence>
<dbReference type="InterPro" id="IPR006668">
    <property type="entry name" value="Mg_transptr_MgtE_intracell_dom"/>
</dbReference>
<comment type="caution">
    <text evidence="3">The sequence shown here is derived from an EMBL/GenBank/DDBJ whole genome shotgun (WGS) entry which is preliminary data.</text>
</comment>
<dbReference type="PATRIC" id="fig|1121022.4.peg.2131"/>
<protein>
    <recommendedName>
        <fullName evidence="2">Magnesium transporter MgtE intracellular domain-containing protein</fullName>
    </recommendedName>
</protein>
<dbReference type="EMBL" id="AWGB01000017">
    <property type="protein sequence ID" value="ESQ91444.1"/>
    <property type="molecule type" value="Genomic_DNA"/>
</dbReference>
<keyword evidence="4" id="KW-1185">Reference proteome</keyword>
<gene>
    <name evidence="3" type="ORF">ABENE_10550</name>
</gene>
<dbReference type="STRING" id="1121022.GCA_000376105_01193"/>
<dbReference type="OrthoDB" id="9791432at2"/>
<name>V4PVJ0_9CAUL</name>
<feature type="region of interest" description="Disordered" evidence="1">
    <location>
        <begin position="250"/>
        <end position="294"/>
    </location>
</feature>
<organism evidence="3 4">
    <name type="scientific">Asticcacaulis benevestitus DSM 16100 = ATCC BAA-896</name>
    <dbReference type="NCBI Taxonomy" id="1121022"/>
    <lineage>
        <taxon>Bacteria</taxon>
        <taxon>Pseudomonadati</taxon>
        <taxon>Pseudomonadota</taxon>
        <taxon>Alphaproteobacteria</taxon>
        <taxon>Caulobacterales</taxon>
        <taxon>Caulobacteraceae</taxon>
        <taxon>Asticcacaulis</taxon>
    </lineage>
</organism>
<feature type="domain" description="Magnesium transporter MgtE intracellular" evidence="2">
    <location>
        <begin position="188"/>
        <end position="252"/>
    </location>
</feature>
<feature type="region of interest" description="Disordered" evidence="1">
    <location>
        <begin position="44"/>
        <end position="81"/>
    </location>
</feature>
<dbReference type="Gene3D" id="1.25.60.10">
    <property type="entry name" value="MgtE N-terminal domain-like"/>
    <property type="match status" value="1"/>
</dbReference>
<dbReference type="RefSeq" id="WP_018080858.1">
    <property type="nucleotide sequence ID" value="NZ_AQWM01000003.1"/>
</dbReference>
<dbReference type="SUPFAM" id="SSF158791">
    <property type="entry name" value="MgtE N-terminal domain-like"/>
    <property type="match status" value="1"/>
</dbReference>
<reference evidence="3 4" key="1">
    <citation type="journal article" date="2014" name="Nature">
        <title>Sequential evolution of bacterial morphology by co-option of a developmental regulator.</title>
        <authorList>
            <person name="Jiang C."/>
            <person name="Brown P.J."/>
            <person name="Ducret A."/>
            <person name="Brun Y.V."/>
        </authorList>
    </citation>
    <scope>NUCLEOTIDE SEQUENCE [LARGE SCALE GENOMIC DNA]</scope>
    <source>
        <strain evidence="3 4">DSM 16100</strain>
    </source>
</reference>
<feature type="compositionally biased region" description="Low complexity" evidence="1">
    <location>
        <begin position="263"/>
        <end position="294"/>
    </location>
</feature>
<sequence length="294" mass="30716">MALPRFLPLVAVAVTGVLAMKAITSLDLVPGAFHAAEAFAADVKGDKKAEKPKNLEKSAAKKGTAPKGETDRPDDPTQTYGVDPALMAADAATHAKDAATPAPMAPICATSVNDLAKQAGMSPNELNILQSLGTRRAELDQREQQLNSRTQLVEAADSKLDARIQQLSALKTQIQGLLDQATKVQDDDTNRLIAVYSAMKPKDAAAILSTMSDDVRLPIAAKMKDRGLAAILGAMTPDAARDLTEKLAKRMQRADGLQQQLDKATTGGPAASGPQAANAKPAANAAAKPTPAKK</sequence>
<evidence type="ECO:0000259" key="2">
    <source>
        <dbReference type="Pfam" id="PF03448"/>
    </source>
</evidence>
<dbReference type="Pfam" id="PF03448">
    <property type="entry name" value="MgtE_N"/>
    <property type="match status" value="1"/>
</dbReference>
<dbReference type="Proteomes" id="UP000017837">
    <property type="component" value="Unassembled WGS sequence"/>
</dbReference>
<dbReference type="InterPro" id="IPR038076">
    <property type="entry name" value="MgtE_N_sf"/>
</dbReference>
<dbReference type="eggNOG" id="COG3334">
    <property type="taxonomic scope" value="Bacteria"/>
</dbReference>
<evidence type="ECO:0000256" key="1">
    <source>
        <dbReference type="SAM" id="MobiDB-lite"/>
    </source>
</evidence>
<proteinExistence type="predicted"/>
<accession>V4PVJ0</accession>